<feature type="binding site" evidence="6">
    <location>
        <begin position="215"/>
        <end position="216"/>
    </location>
    <ligand>
        <name>S-adenosyl-L-methionine</name>
        <dbReference type="ChEBI" id="CHEBI:59789"/>
    </ligand>
</feature>
<feature type="binding site" evidence="6">
    <location>
        <position position="118"/>
    </location>
    <ligand>
        <name>S-adenosyl-L-methionine</name>
        <dbReference type="ChEBI" id="CHEBI:59789"/>
    </ligand>
</feature>
<dbReference type="Pfam" id="PF01739">
    <property type="entry name" value="CheR"/>
    <property type="match status" value="1"/>
</dbReference>
<comment type="function">
    <text evidence="5">Methylation of the membrane-bound methyl-accepting chemotaxis proteins (MCP) to form gamma-glutamyl methyl ester residues in MCP.</text>
</comment>
<dbReference type="GO" id="GO:0032259">
    <property type="term" value="P:methylation"/>
    <property type="evidence" value="ECO:0007669"/>
    <property type="project" value="UniProtKB-KW"/>
</dbReference>
<evidence type="ECO:0000313" key="9">
    <source>
        <dbReference type="Proteomes" id="UP000006755"/>
    </source>
</evidence>
<dbReference type="STRING" id="745411.B3C1_12854"/>
<evidence type="ECO:0000256" key="4">
    <source>
        <dbReference type="ARBA" id="ARBA00022691"/>
    </source>
</evidence>
<keyword evidence="9" id="KW-1185">Reference proteome</keyword>
<evidence type="ECO:0000313" key="8">
    <source>
        <dbReference type="EMBL" id="EKE71046.1"/>
    </source>
</evidence>
<dbReference type="InterPro" id="IPR022642">
    <property type="entry name" value="CheR_C"/>
</dbReference>
<dbReference type="Pfam" id="PF03705">
    <property type="entry name" value="CheR_N"/>
    <property type="match status" value="1"/>
</dbReference>
<evidence type="ECO:0000259" key="7">
    <source>
        <dbReference type="PROSITE" id="PS50123"/>
    </source>
</evidence>
<dbReference type="RefSeq" id="WP_008485321.1">
    <property type="nucleotide sequence ID" value="NZ_AMRI01000018.1"/>
</dbReference>
<keyword evidence="2 5" id="KW-0489">Methyltransferase</keyword>
<dbReference type="eggNOG" id="COG1352">
    <property type="taxonomic scope" value="Bacteria"/>
</dbReference>
<dbReference type="SUPFAM" id="SSF53335">
    <property type="entry name" value="S-adenosyl-L-methionine-dependent methyltransferases"/>
    <property type="match status" value="1"/>
</dbReference>
<feature type="binding site" evidence="6">
    <location>
        <position position="87"/>
    </location>
    <ligand>
        <name>S-adenosyl-L-methionine</name>
        <dbReference type="ChEBI" id="CHEBI:59789"/>
    </ligand>
</feature>
<proteinExistence type="predicted"/>
<accession>K2ILL5</accession>
<dbReference type="PRINTS" id="PR00996">
    <property type="entry name" value="CHERMTFRASE"/>
</dbReference>
<dbReference type="InterPro" id="IPR022641">
    <property type="entry name" value="CheR_N"/>
</dbReference>
<dbReference type="InterPro" id="IPR000780">
    <property type="entry name" value="CheR_MeTrfase"/>
</dbReference>
<dbReference type="OrthoDB" id="9816309at2"/>
<dbReference type="SUPFAM" id="SSF47757">
    <property type="entry name" value="Chemotaxis receptor methyltransferase CheR, N-terminal domain"/>
    <property type="match status" value="1"/>
</dbReference>
<dbReference type="InterPro" id="IPR029063">
    <property type="entry name" value="SAM-dependent_MTases_sf"/>
</dbReference>
<feature type="binding site" evidence="6">
    <location>
        <position position="81"/>
    </location>
    <ligand>
        <name>S-adenosyl-L-methionine</name>
        <dbReference type="ChEBI" id="CHEBI:59789"/>
    </ligand>
</feature>
<reference evidence="8 9" key="1">
    <citation type="journal article" date="2012" name="J. Bacteriol.">
        <title>Genome Sequence of Gallaecimonas xiamenensis Type Strain 3-C-1.</title>
        <authorList>
            <person name="Lai Q."/>
            <person name="Wang L."/>
            <person name="Wang W."/>
            <person name="Shao Z."/>
        </authorList>
    </citation>
    <scope>NUCLEOTIDE SEQUENCE [LARGE SCALE GENOMIC DNA]</scope>
    <source>
        <strain evidence="8 9">3-C-1</strain>
    </source>
</reference>
<comment type="caution">
    <text evidence="8">The sequence shown here is derived from an EMBL/GenBank/DDBJ whole genome shotgun (WGS) entry which is preliminary data.</text>
</comment>
<feature type="binding site" evidence="6">
    <location>
        <position position="83"/>
    </location>
    <ligand>
        <name>S-adenosyl-L-methionine</name>
        <dbReference type="ChEBI" id="CHEBI:59789"/>
    </ligand>
</feature>
<dbReference type="PANTHER" id="PTHR24422:SF19">
    <property type="entry name" value="CHEMOTAXIS PROTEIN METHYLTRANSFERASE"/>
    <property type="match status" value="1"/>
</dbReference>
<gene>
    <name evidence="8" type="ORF">B3C1_12854</name>
</gene>
<name>K2ILL5_9GAMM</name>
<dbReference type="InterPro" id="IPR036804">
    <property type="entry name" value="CheR_N_sf"/>
</dbReference>
<comment type="catalytic activity">
    <reaction evidence="1 5">
        <text>L-glutamyl-[protein] + S-adenosyl-L-methionine = [protein]-L-glutamate 5-O-methyl ester + S-adenosyl-L-homocysteine</text>
        <dbReference type="Rhea" id="RHEA:24452"/>
        <dbReference type="Rhea" id="RHEA-COMP:10208"/>
        <dbReference type="Rhea" id="RHEA-COMP:10311"/>
        <dbReference type="ChEBI" id="CHEBI:29973"/>
        <dbReference type="ChEBI" id="CHEBI:57856"/>
        <dbReference type="ChEBI" id="CHEBI:59789"/>
        <dbReference type="ChEBI" id="CHEBI:82795"/>
        <dbReference type="EC" id="2.1.1.80"/>
    </reaction>
</comment>
<evidence type="ECO:0000256" key="1">
    <source>
        <dbReference type="ARBA" id="ARBA00001541"/>
    </source>
</evidence>
<dbReference type="Gene3D" id="3.40.50.150">
    <property type="entry name" value="Vaccinia Virus protein VP39"/>
    <property type="match status" value="1"/>
</dbReference>
<evidence type="ECO:0000256" key="5">
    <source>
        <dbReference type="PIRNR" id="PIRNR000410"/>
    </source>
</evidence>
<dbReference type="GO" id="GO:0008983">
    <property type="term" value="F:protein-glutamate O-methyltransferase activity"/>
    <property type="evidence" value="ECO:0007669"/>
    <property type="project" value="UniProtKB-EC"/>
</dbReference>
<dbReference type="Gene3D" id="1.10.155.10">
    <property type="entry name" value="Chemotaxis receptor methyltransferase CheR, N-terminal domain"/>
    <property type="match status" value="1"/>
</dbReference>
<dbReference type="PROSITE" id="PS50123">
    <property type="entry name" value="CHER"/>
    <property type="match status" value="1"/>
</dbReference>
<dbReference type="PIRSF" id="PIRSF000410">
    <property type="entry name" value="CheR"/>
    <property type="match status" value="1"/>
</dbReference>
<organism evidence="8 9">
    <name type="scientific">Gallaecimonas xiamenensis 3-C-1</name>
    <dbReference type="NCBI Taxonomy" id="745411"/>
    <lineage>
        <taxon>Bacteria</taxon>
        <taxon>Pseudomonadati</taxon>
        <taxon>Pseudomonadota</taxon>
        <taxon>Gammaproteobacteria</taxon>
        <taxon>Enterobacterales</taxon>
        <taxon>Gallaecimonadaceae</taxon>
        <taxon>Gallaecimonas</taxon>
    </lineage>
</organism>
<evidence type="ECO:0000256" key="2">
    <source>
        <dbReference type="ARBA" id="ARBA00022603"/>
    </source>
</evidence>
<dbReference type="InterPro" id="IPR050903">
    <property type="entry name" value="Bact_Chemotaxis_MeTrfase"/>
</dbReference>
<keyword evidence="4 5" id="KW-0949">S-adenosyl-L-methionine</keyword>
<feature type="binding site" evidence="6">
    <location>
        <begin position="198"/>
        <end position="199"/>
    </location>
    <ligand>
        <name>S-adenosyl-L-methionine</name>
        <dbReference type="ChEBI" id="CHEBI:59789"/>
    </ligand>
</feature>
<sequence length="271" mass="30875">MGSLLNPPDGFVFTGQDFAYIKDRIFALAGIRLSDQKDKMVYSRLSRRIRELGLGDFAQYCLRLEHDRDEQIQFINALTTNKTQFFREGHHFDFLAAIAEDHPAPLRIWSSACSTGEEPYSIAAQLVSLGRREDRILATDLNTQVLATAQSGLYDVNEAASIPPGILADTFLKGRGDQAGWMRPCRQVRDRVTFRQLNLIGPWPFRHKFNLIFCRNVMIYFDRPTQATLIERFYQQLEDGGFLLLGHAEGLDKHQQGFVSLGKTIYQKVAV</sequence>
<dbReference type="PANTHER" id="PTHR24422">
    <property type="entry name" value="CHEMOTAXIS PROTEIN METHYLTRANSFERASE"/>
    <property type="match status" value="1"/>
</dbReference>
<dbReference type="EC" id="2.1.1.80" evidence="5"/>
<dbReference type="PATRIC" id="fig|745411.4.peg.2531"/>
<protein>
    <recommendedName>
        <fullName evidence="5">Chemotaxis protein methyltransferase</fullName>
        <ecNumber evidence="5">2.1.1.80</ecNumber>
    </recommendedName>
</protein>
<evidence type="ECO:0000256" key="6">
    <source>
        <dbReference type="PIRSR" id="PIRSR000410-1"/>
    </source>
</evidence>
<keyword evidence="3 5" id="KW-0808">Transferase</keyword>
<dbReference type="Proteomes" id="UP000006755">
    <property type="component" value="Unassembled WGS sequence"/>
</dbReference>
<dbReference type="InterPro" id="IPR026024">
    <property type="entry name" value="Chemotaxis_MeTrfase_CheR"/>
</dbReference>
<feature type="domain" description="CheR-type methyltransferase" evidence="7">
    <location>
        <begin position="16"/>
        <end position="271"/>
    </location>
</feature>
<dbReference type="AlphaFoldDB" id="K2ILL5"/>
<feature type="binding site" evidence="6">
    <location>
        <position position="140"/>
    </location>
    <ligand>
        <name>S-adenosyl-L-methionine</name>
        <dbReference type="ChEBI" id="CHEBI:59789"/>
    </ligand>
</feature>
<dbReference type="SMART" id="SM00138">
    <property type="entry name" value="MeTrc"/>
    <property type="match status" value="1"/>
</dbReference>
<dbReference type="EMBL" id="AMRI01000018">
    <property type="protein sequence ID" value="EKE71046.1"/>
    <property type="molecule type" value="Genomic_DNA"/>
</dbReference>
<evidence type="ECO:0000256" key="3">
    <source>
        <dbReference type="ARBA" id="ARBA00022679"/>
    </source>
</evidence>